<accession>A0A9P4LF17</accession>
<comment type="caution">
    <text evidence="2">The sequence shown here is derived from an EMBL/GenBank/DDBJ whole genome shotgun (WGS) entry which is preliminary data.</text>
</comment>
<evidence type="ECO:0000313" key="2">
    <source>
        <dbReference type="EMBL" id="KAF2022683.1"/>
    </source>
</evidence>
<dbReference type="Proteomes" id="UP000799777">
    <property type="component" value="Unassembled WGS sequence"/>
</dbReference>
<gene>
    <name evidence="2" type="ORF">EK21DRAFT_119495</name>
</gene>
<keyword evidence="3" id="KW-1185">Reference proteome</keyword>
<dbReference type="AlphaFoldDB" id="A0A9P4LF17"/>
<dbReference type="OrthoDB" id="3795508at2759"/>
<sequence>MPIPVPPGALPAAHRVICMRAVRALARGNSVSFGFASAQSKKCAYCTLQNEVCRPVPLYVGREYEELDAALVRRSAAEAGGSEEDEKDAAVAVRSAAYKLASCVQVATAQVRGLQAVDVLLASHYSLTEEVRSLRGQVSELSAAVAALATAVAAGGSGSGRQSGPKGKKAQKTGAALLSAAGDLGGAMEVEEESELSEPPDSMVSE</sequence>
<dbReference type="EMBL" id="ML978475">
    <property type="protein sequence ID" value="KAF2022683.1"/>
    <property type="molecule type" value="Genomic_DNA"/>
</dbReference>
<protein>
    <submittedName>
        <fullName evidence="2">Uncharacterized protein</fullName>
    </submittedName>
</protein>
<evidence type="ECO:0000313" key="3">
    <source>
        <dbReference type="Proteomes" id="UP000799777"/>
    </source>
</evidence>
<proteinExistence type="predicted"/>
<evidence type="ECO:0000256" key="1">
    <source>
        <dbReference type="SAM" id="MobiDB-lite"/>
    </source>
</evidence>
<feature type="region of interest" description="Disordered" evidence="1">
    <location>
        <begin position="155"/>
        <end position="175"/>
    </location>
</feature>
<name>A0A9P4LF17_9PLEO</name>
<reference evidence="2" key="1">
    <citation type="journal article" date="2020" name="Stud. Mycol.">
        <title>101 Dothideomycetes genomes: a test case for predicting lifestyles and emergence of pathogens.</title>
        <authorList>
            <person name="Haridas S."/>
            <person name="Albert R."/>
            <person name="Binder M."/>
            <person name="Bloem J."/>
            <person name="Labutti K."/>
            <person name="Salamov A."/>
            <person name="Andreopoulos B."/>
            <person name="Baker S."/>
            <person name="Barry K."/>
            <person name="Bills G."/>
            <person name="Bluhm B."/>
            <person name="Cannon C."/>
            <person name="Castanera R."/>
            <person name="Culley D."/>
            <person name="Daum C."/>
            <person name="Ezra D."/>
            <person name="Gonzalez J."/>
            <person name="Henrissat B."/>
            <person name="Kuo A."/>
            <person name="Liang C."/>
            <person name="Lipzen A."/>
            <person name="Lutzoni F."/>
            <person name="Magnuson J."/>
            <person name="Mondo S."/>
            <person name="Nolan M."/>
            <person name="Ohm R."/>
            <person name="Pangilinan J."/>
            <person name="Park H.-J."/>
            <person name="Ramirez L."/>
            <person name="Alfaro M."/>
            <person name="Sun H."/>
            <person name="Tritt A."/>
            <person name="Yoshinaga Y."/>
            <person name="Zwiers L.-H."/>
            <person name="Turgeon B."/>
            <person name="Goodwin S."/>
            <person name="Spatafora J."/>
            <person name="Crous P."/>
            <person name="Grigoriev I."/>
        </authorList>
    </citation>
    <scope>NUCLEOTIDE SEQUENCE</scope>
    <source>
        <strain evidence="2">CBS 110217</strain>
    </source>
</reference>
<organism evidence="2 3">
    <name type="scientific">Setomelanomma holmii</name>
    <dbReference type="NCBI Taxonomy" id="210430"/>
    <lineage>
        <taxon>Eukaryota</taxon>
        <taxon>Fungi</taxon>
        <taxon>Dikarya</taxon>
        <taxon>Ascomycota</taxon>
        <taxon>Pezizomycotina</taxon>
        <taxon>Dothideomycetes</taxon>
        <taxon>Pleosporomycetidae</taxon>
        <taxon>Pleosporales</taxon>
        <taxon>Pleosporineae</taxon>
        <taxon>Phaeosphaeriaceae</taxon>
        <taxon>Setomelanomma</taxon>
    </lineage>
</organism>